<sequence length="279" mass="30038">MKKTLWLIPLFLLVLTSCNFPLSNNNQTTDAVATRVALTLQALGTETATPETVIIVTATPDAAATATLTPTTAASPTATSLPNDPKLSLGLPSFAETFDTKSSFGLQSPYSDDAVTMSVSDGALNMVSTRAQGGIRWRLTYPTPGNFYLEGTFTTGVCSGSDYYGLALKSPSYTDGIGYYYGLTCDGQFAFFSMNGASDRNYLVNWTADPTILSGANQTNRIGVMVNADKFSLYINGKFIQDVTDSKYKQDGHFGVFISAIETSNFTVLVNDIDEWNQP</sequence>
<proteinExistence type="predicted"/>
<name>A0A645BNT2_9ZZZZ</name>
<dbReference type="Gene3D" id="2.60.120.560">
    <property type="entry name" value="Exo-inulinase, domain 1"/>
    <property type="match status" value="1"/>
</dbReference>
<organism evidence="1">
    <name type="scientific">bioreactor metagenome</name>
    <dbReference type="NCBI Taxonomy" id="1076179"/>
    <lineage>
        <taxon>unclassified sequences</taxon>
        <taxon>metagenomes</taxon>
        <taxon>ecological metagenomes</taxon>
    </lineage>
</organism>
<protein>
    <recommendedName>
        <fullName evidence="2">3-keto-disaccharide hydrolase domain-containing protein</fullName>
    </recommendedName>
</protein>
<evidence type="ECO:0008006" key="2">
    <source>
        <dbReference type="Google" id="ProtNLM"/>
    </source>
</evidence>
<reference evidence="1" key="1">
    <citation type="submission" date="2019-08" db="EMBL/GenBank/DDBJ databases">
        <authorList>
            <person name="Kucharzyk K."/>
            <person name="Murdoch R.W."/>
            <person name="Higgins S."/>
            <person name="Loffler F."/>
        </authorList>
    </citation>
    <scope>NUCLEOTIDE SEQUENCE</scope>
</reference>
<accession>A0A645BNT2</accession>
<gene>
    <name evidence="1" type="ORF">SDC9_110334</name>
</gene>
<dbReference type="EMBL" id="VSSQ01019422">
    <property type="protein sequence ID" value="MPM63454.1"/>
    <property type="molecule type" value="Genomic_DNA"/>
</dbReference>
<evidence type="ECO:0000313" key="1">
    <source>
        <dbReference type="EMBL" id="MPM63454.1"/>
    </source>
</evidence>
<dbReference type="PROSITE" id="PS51257">
    <property type="entry name" value="PROKAR_LIPOPROTEIN"/>
    <property type="match status" value="1"/>
</dbReference>
<dbReference type="AlphaFoldDB" id="A0A645BNT2"/>
<comment type="caution">
    <text evidence="1">The sequence shown here is derived from an EMBL/GenBank/DDBJ whole genome shotgun (WGS) entry which is preliminary data.</text>
</comment>